<dbReference type="PROSITE" id="PS51918">
    <property type="entry name" value="RADICAL_SAM"/>
    <property type="match status" value="1"/>
</dbReference>
<dbReference type="InterPro" id="IPR006638">
    <property type="entry name" value="Elp3/MiaA/NifB-like_rSAM"/>
</dbReference>
<dbReference type="OrthoDB" id="9808022at2"/>
<evidence type="ECO:0000313" key="6">
    <source>
        <dbReference type="EMBL" id="KSV58212.1"/>
    </source>
</evidence>
<proteinExistence type="predicted"/>
<dbReference type="GO" id="GO:0051539">
    <property type="term" value="F:4 iron, 4 sulfur cluster binding"/>
    <property type="evidence" value="ECO:0007669"/>
    <property type="project" value="TreeGrafter"/>
</dbReference>
<dbReference type="SFLD" id="SFLDF00310">
    <property type="entry name" value="oxygen-independent_coproporphy"/>
    <property type="match status" value="1"/>
</dbReference>
<keyword evidence="1" id="KW-0949">S-adenosyl-L-methionine</keyword>
<dbReference type="Gene3D" id="3.20.20.70">
    <property type="entry name" value="Aldolase class I"/>
    <property type="match status" value="1"/>
</dbReference>
<evidence type="ECO:0000256" key="2">
    <source>
        <dbReference type="ARBA" id="ARBA00022723"/>
    </source>
</evidence>
<evidence type="ECO:0000313" key="7">
    <source>
        <dbReference type="Proteomes" id="UP000054874"/>
    </source>
</evidence>
<dbReference type="InterPro" id="IPR013785">
    <property type="entry name" value="Aldolase_TIM"/>
</dbReference>
<dbReference type="CDD" id="cd01335">
    <property type="entry name" value="Radical_SAM"/>
    <property type="match status" value="1"/>
</dbReference>
<protein>
    <recommendedName>
        <fullName evidence="5">Radical SAM core domain-containing protein</fullName>
    </recommendedName>
</protein>
<dbReference type="Proteomes" id="UP000054874">
    <property type="component" value="Unassembled WGS sequence"/>
</dbReference>
<dbReference type="PANTHER" id="PTHR13932">
    <property type="entry name" value="COPROPORPHYRINIGEN III OXIDASE"/>
    <property type="match status" value="1"/>
</dbReference>
<dbReference type="EMBL" id="LNAM01000181">
    <property type="protein sequence ID" value="KSV58212.1"/>
    <property type="molecule type" value="Genomic_DNA"/>
</dbReference>
<keyword evidence="3" id="KW-0408">Iron</keyword>
<dbReference type="SFLD" id="SFLDS00029">
    <property type="entry name" value="Radical_SAM"/>
    <property type="match status" value="1"/>
</dbReference>
<dbReference type="SFLD" id="SFLDG01065">
    <property type="entry name" value="anaerobic_coproporphyrinogen-I"/>
    <property type="match status" value="1"/>
</dbReference>
<dbReference type="GO" id="GO:0003824">
    <property type="term" value="F:catalytic activity"/>
    <property type="evidence" value="ECO:0007669"/>
    <property type="project" value="InterPro"/>
</dbReference>
<dbReference type="InterPro" id="IPR023995">
    <property type="entry name" value="HemZ"/>
</dbReference>
<dbReference type="GO" id="GO:0005737">
    <property type="term" value="C:cytoplasm"/>
    <property type="evidence" value="ECO:0007669"/>
    <property type="project" value="TreeGrafter"/>
</dbReference>
<accession>A0A0V8QCH5</accession>
<dbReference type="AlphaFoldDB" id="A0A0V8QCH5"/>
<dbReference type="InterPro" id="IPR007197">
    <property type="entry name" value="rSAM"/>
</dbReference>
<reference evidence="6 7" key="1">
    <citation type="submission" date="2015-11" db="EMBL/GenBank/DDBJ databases">
        <title>Butyribacter intestini gen. nov., sp. nov., a butyric acid-producing bacterium of the family Lachnospiraceae isolated from the human faeces.</title>
        <authorList>
            <person name="Zou Y."/>
            <person name="Xue W."/>
            <person name="Luo G."/>
            <person name="Lv M."/>
        </authorList>
    </citation>
    <scope>NUCLEOTIDE SEQUENCE [LARGE SCALE GENOMIC DNA]</scope>
    <source>
        <strain evidence="6 7">ACET-33324</strain>
    </source>
</reference>
<dbReference type="GO" id="GO:0006779">
    <property type="term" value="P:porphyrin-containing compound biosynthetic process"/>
    <property type="evidence" value="ECO:0007669"/>
    <property type="project" value="TreeGrafter"/>
</dbReference>
<gene>
    <name evidence="6" type="ORF">ASU35_13770</name>
</gene>
<keyword evidence="4" id="KW-0411">Iron-sulfur</keyword>
<feature type="domain" description="Radical SAM core" evidence="5">
    <location>
        <begin position="165"/>
        <end position="399"/>
    </location>
</feature>
<evidence type="ECO:0000259" key="5">
    <source>
        <dbReference type="PROSITE" id="PS51918"/>
    </source>
</evidence>
<name>A0A0V8QCH5_9FIRM</name>
<keyword evidence="7" id="KW-1185">Reference proteome</keyword>
<sequence length="495" mass="56850">MITIVLPGEAYYYDIQALTKAFYPMEELVFATGEAEAVPITEGKKIKFRFDTDRIGISYEENGIPIFEDVSPVITETEEEARKKQYKNEVKRLLYRCLSRVSGQKLDWGTLTGVRPTKLPMAYYLEGQTEEEVHKRLQEEYYLSSGKAELCCEIAKRELRLLEQLDYEKGYSIYIGIPFCPTTCLYCSFTSYSYEKLGSYADAYLEALFKEMDYAKNCMPGKKLESIYIGGGTPTALCEEQFERLLKKVRQTFDFTYVKEFTVEAGRPDSITEEKLRLMKEYGVGRISINPQTMQQRTLDMIGRSHSVDQIREALHMARRIGHDNINMDLIVGLPGETIADVEDTLKQVGELNPDSITIHSLVTKRAARLNLNRELRDCDAIDAMVESGRLFCKEHGYAPYYMYRQKNTTGSSKSANQENIGYARKGKEGIYNILIMEEKQIILALGAGGSSKFVFPGENRVERVENVKSLTDYIFRIDEMIERKRSFIEREFHA</sequence>
<dbReference type="NCBIfam" id="TIGR03994">
    <property type="entry name" value="rSAM_HemZ"/>
    <property type="match status" value="1"/>
</dbReference>
<evidence type="ECO:0000256" key="3">
    <source>
        <dbReference type="ARBA" id="ARBA00023004"/>
    </source>
</evidence>
<dbReference type="STRING" id="290052.ASU35_13770"/>
<dbReference type="InterPro" id="IPR034505">
    <property type="entry name" value="Coproporphyrinogen-III_oxidase"/>
</dbReference>
<dbReference type="InterPro" id="IPR058240">
    <property type="entry name" value="rSAM_sf"/>
</dbReference>
<dbReference type="SMART" id="SM00729">
    <property type="entry name" value="Elp3"/>
    <property type="match status" value="1"/>
</dbReference>
<keyword evidence="2" id="KW-0479">Metal-binding</keyword>
<dbReference type="SUPFAM" id="SSF102114">
    <property type="entry name" value="Radical SAM enzymes"/>
    <property type="match status" value="1"/>
</dbReference>
<organism evidence="6 7">
    <name type="scientific">Acetivibrio ethanolgignens</name>
    <dbReference type="NCBI Taxonomy" id="290052"/>
    <lineage>
        <taxon>Bacteria</taxon>
        <taxon>Bacillati</taxon>
        <taxon>Bacillota</taxon>
        <taxon>Clostridia</taxon>
        <taxon>Eubacteriales</taxon>
        <taxon>Oscillospiraceae</taxon>
        <taxon>Acetivibrio</taxon>
    </lineage>
</organism>
<dbReference type="RefSeq" id="WP_058353559.1">
    <property type="nucleotide sequence ID" value="NZ_CABMMD010000181.1"/>
</dbReference>
<dbReference type="SFLD" id="SFLDG01082">
    <property type="entry name" value="B12-binding_domain_containing"/>
    <property type="match status" value="1"/>
</dbReference>
<comment type="caution">
    <text evidence="6">The sequence shown here is derived from an EMBL/GenBank/DDBJ whole genome shotgun (WGS) entry which is preliminary data.</text>
</comment>
<dbReference type="PANTHER" id="PTHR13932:SF1">
    <property type="entry name" value="OXYGEN-INDEPENDENT COPROPORPHYRINOGEN-III OXIDASE-LIKE PROTEIN HEMZ"/>
    <property type="match status" value="1"/>
</dbReference>
<dbReference type="GO" id="GO:0046872">
    <property type="term" value="F:metal ion binding"/>
    <property type="evidence" value="ECO:0007669"/>
    <property type="project" value="UniProtKB-KW"/>
</dbReference>
<evidence type="ECO:0000256" key="4">
    <source>
        <dbReference type="ARBA" id="ARBA00023014"/>
    </source>
</evidence>
<evidence type="ECO:0000256" key="1">
    <source>
        <dbReference type="ARBA" id="ARBA00022691"/>
    </source>
</evidence>
<dbReference type="Pfam" id="PF04055">
    <property type="entry name" value="Radical_SAM"/>
    <property type="match status" value="1"/>
</dbReference>